<sequence>MPVYPSARPAQIDGEFDVRGYRTRFRVTGDLNGDRAAVILLHGGPGYPSYSLEPLEELAATGRAVIRYDQLGCGESSVKEIAHDPAMFTIDLYVEELGLLIEHLAIDRYVLLGQSWGGMLALEFALTSPSGLAGLVLYSTLASVEEWTVATNALIATLPDEVQRVLAQHGAAGTTDSPEFRAAEAEFNRRFVCRLDPLPECAQRSEASLMGDGEVYRVMAGGSEFDTGGGVGVLAGWDVRPRLHEITVPTLCLSGEFDEATPAVMRTLAAGIAGAQWHIIDGAAHSSHLEAPDLFFPIVVDFLARLLD</sequence>
<dbReference type="PIRSF" id="PIRSF005539">
    <property type="entry name" value="Pept_S33_TRI_F1"/>
    <property type="match status" value="1"/>
</dbReference>
<organism evidence="4">
    <name type="scientific">freshwater metagenome</name>
    <dbReference type="NCBI Taxonomy" id="449393"/>
    <lineage>
        <taxon>unclassified sequences</taxon>
        <taxon>metagenomes</taxon>
        <taxon>ecological metagenomes</taxon>
    </lineage>
</organism>
<dbReference type="InterPro" id="IPR005945">
    <property type="entry name" value="Pro_imino_pep"/>
</dbReference>
<dbReference type="GO" id="GO:0016020">
    <property type="term" value="C:membrane"/>
    <property type="evidence" value="ECO:0007669"/>
    <property type="project" value="TreeGrafter"/>
</dbReference>
<dbReference type="InterPro" id="IPR000073">
    <property type="entry name" value="AB_hydrolase_1"/>
</dbReference>
<dbReference type="SUPFAM" id="SSF53474">
    <property type="entry name" value="alpha/beta-Hydrolases"/>
    <property type="match status" value="1"/>
</dbReference>
<protein>
    <submittedName>
        <fullName evidence="4">Unannotated protein</fullName>
    </submittedName>
</protein>
<dbReference type="GO" id="GO:0006508">
    <property type="term" value="P:proteolysis"/>
    <property type="evidence" value="ECO:0007669"/>
    <property type="project" value="InterPro"/>
</dbReference>
<dbReference type="AlphaFoldDB" id="A0A6J7L7C0"/>
<proteinExistence type="inferred from homology"/>
<keyword evidence="2" id="KW-0378">Hydrolase</keyword>
<evidence type="ECO:0000313" key="4">
    <source>
        <dbReference type="EMBL" id="CAB4963937.1"/>
    </source>
</evidence>
<dbReference type="EMBL" id="CAFBNF010000353">
    <property type="protein sequence ID" value="CAB4963937.1"/>
    <property type="molecule type" value="Genomic_DNA"/>
</dbReference>
<evidence type="ECO:0000256" key="1">
    <source>
        <dbReference type="ARBA" id="ARBA00010088"/>
    </source>
</evidence>
<dbReference type="PRINTS" id="PR00111">
    <property type="entry name" value="ABHYDROLASE"/>
</dbReference>
<accession>A0A6J7L7C0</accession>
<dbReference type="GO" id="GO:0008233">
    <property type="term" value="F:peptidase activity"/>
    <property type="evidence" value="ECO:0007669"/>
    <property type="project" value="InterPro"/>
</dbReference>
<dbReference type="PRINTS" id="PR00793">
    <property type="entry name" value="PROAMNOPTASE"/>
</dbReference>
<dbReference type="NCBIfam" id="TIGR01250">
    <property type="entry name" value="pro_imino_pep_2"/>
    <property type="match status" value="1"/>
</dbReference>
<dbReference type="InterPro" id="IPR050266">
    <property type="entry name" value="AB_hydrolase_sf"/>
</dbReference>
<feature type="domain" description="AB hydrolase-1" evidence="3">
    <location>
        <begin position="37"/>
        <end position="292"/>
    </location>
</feature>
<dbReference type="PANTHER" id="PTHR43798">
    <property type="entry name" value="MONOACYLGLYCEROL LIPASE"/>
    <property type="match status" value="1"/>
</dbReference>
<evidence type="ECO:0000259" key="3">
    <source>
        <dbReference type="Pfam" id="PF00561"/>
    </source>
</evidence>
<dbReference type="PANTHER" id="PTHR43798:SF33">
    <property type="entry name" value="HYDROLASE, PUTATIVE (AFU_ORTHOLOGUE AFUA_2G14860)-RELATED"/>
    <property type="match status" value="1"/>
</dbReference>
<evidence type="ECO:0000256" key="2">
    <source>
        <dbReference type="ARBA" id="ARBA00022801"/>
    </source>
</evidence>
<reference evidence="4" key="1">
    <citation type="submission" date="2020-05" db="EMBL/GenBank/DDBJ databases">
        <authorList>
            <person name="Chiriac C."/>
            <person name="Salcher M."/>
            <person name="Ghai R."/>
            <person name="Kavagutti S V."/>
        </authorList>
    </citation>
    <scope>NUCLEOTIDE SEQUENCE</scope>
</reference>
<dbReference type="Gene3D" id="3.40.50.1820">
    <property type="entry name" value="alpha/beta hydrolase"/>
    <property type="match status" value="1"/>
</dbReference>
<name>A0A6J7L7C0_9ZZZZ</name>
<dbReference type="InterPro" id="IPR029058">
    <property type="entry name" value="AB_hydrolase_fold"/>
</dbReference>
<dbReference type="InterPro" id="IPR002410">
    <property type="entry name" value="Peptidase_S33"/>
</dbReference>
<gene>
    <name evidence="4" type="ORF">UFOPK3773_02202</name>
</gene>
<comment type="similarity">
    <text evidence="1">Belongs to the peptidase S33 family.</text>
</comment>
<dbReference type="Pfam" id="PF00561">
    <property type="entry name" value="Abhydrolase_1"/>
    <property type="match status" value="1"/>
</dbReference>